<dbReference type="GO" id="GO:0004866">
    <property type="term" value="F:endopeptidase inhibitor activity"/>
    <property type="evidence" value="ECO:0007669"/>
    <property type="project" value="InterPro"/>
</dbReference>
<comment type="caution">
    <text evidence="9">The sequence shown here is derived from an EMBL/GenBank/DDBJ whole genome shotgun (WGS) entry which is preliminary data.</text>
</comment>
<dbReference type="InterPro" id="IPR003609">
    <property type="entry name" value="Pan_app"/>
</dbReference>
<dbReference type="PANTHER" id="PTHR40094:SF1">
    <property type="entry name" value="UBIQUITIN DOMAIN-CONTAINING PROTEIN"/>
    <property type="match status" value="1"/>
</dbReference>
<dbReference type="InterPro" id="IPR051802">
    <property type="entry name" value="YfhM-like"/>
</dbReference>
<dbReference type="Pfam" id="PF17973">
    <property type="entry name" value="bMG10"/>
    <property type="match status" value="1"/>
</dbReference>
<dbReference type="InterPro" id="IPR041203">
    <property type="entry name" value="Bact_A2M_MG5"/>
</dbReference>
<proteinExistence type="inferred from homology"/>
<dbReference type="SMART" id="SM01359">
    <property type="entry name" value="A2M_N_2"/>
    <property type="match status" value="1"/>
</dbReference>
<dbReference type="RefSeq" id="WP_106207056.1">
    <property type="nucleotide sequence ID" value="NZ_PVTD01000010.1"/>
</dbReference>
<organism evidence="9 10">
    <name type="scientific">Aliiruegeria haliotis</name>
    <dbReference type="NCBI Taxonomy" id="1280846"/>
    <lineage>
        <taxon>Bacteria</taxon>
        <taxon>Pseudomonadati</taxon>
        <taxon>Pseudomonadota</taxon>
        <taxon>Alphaproteobacteria</taxon>
        <taxon>Rhodobacterales</taxon>
        <taxon>Roseobacteraceae</taxon>
        <taxon>Aliiruegeria</taxon>
    </lineage>
</organism>
<dbReference type="InterPro" id="IPR000177">
    <property type="entry name" value="Apple"/>
</dbReference>
<reference evidence="9 10" key="1">
    <citation type="submission" date="2018-03" db="EMBL/GenBank/DDBJ databases">
        <title>Genomic Encyclopedia of Archaeal and Bacterial Type Strains, Phase II (KMG-II): from individual species to whole genera.</title>
        <authorList>
            <person name="Goeker M."/>
        </authorList>
    </citation>
    <scope>NUCLEOTIDE SEQUENCE [LARGE SCALE GENOMIC DNA]</scope>
    <source>
        <strain evidence="9 10">DSM 29328</strain>
    </source>
</reference>
<dbReference type="PANTHER" id="PTHR40094">
    <property type="entry name" value="ALPHA-2-MACROGLOBULIN HOMOLOG"/>
    <property type="match status" value="1"/>
</dbReference>
<dbReference type="CDD" id="cd02891">
    <property type="entry name" value="A2M_like"/>
    <property type="match status" value="1"/>
</dbReference>
<dbReference type="InterPro" id="IPR002890">
    <property type="entry name" value="MG2"/>
</dbReference>
<keyword evidence="3" id="KW-0677">Repeat</keyword>
<gene>
    <name evidence="9" type="ORF">CLV78_110104</name>
</gene>
<dbReference type="Pfam" id="PF21142">
    <property type="entry name" value="A2M_bMG2"/>
    <property type="match status" value="1"/>
</dbReference>
<dbReference type="InterPro" id="IPR041462">
    <property type="entry name" value="Bact_A2M_MG6"/>
</dbReference>
<comment type="similarity">
    <text evidence="1">Belongs to the protease inhibitor I39 (alpha-2-macroglobulin) family. Bacterial alpha-2-macroglobulin subfamily.</text>
</comment>
<evidence type="ECO:0000256" key="5">
    <source>
        <dbReference type="SAM" id="SignalP"/>
    </source>
</evidence>
<dbReference type="GO" id="GO:0006508">
    <property type="term" value="P:proteolysis"/>
    <property type="evidence" value="ECO:0007669"/>
    <property type="project" value="InterPro"/>
</dbReference>
<dbReference type="InterPro" id="IPR021868">
    <property type="entry name" value="Alpha_2_Macroglob_MG3"/>
</dbReference>
<dbReference type="Pfam" id="PF01835">
    <property type="entry name" value="MG2"/>
    <property type="match status" value="1"/>
</dbReference>
<dbReference type="InterPro" id="IPR008930">
    <property type="entry name" value="Terpenoid_cyclase/PrenylTrfase"/>
</dbReference>
<evidence type="ECO:0000313" key="10">
    <source>
        <dbReference type="Proteomes" id="UP000239480"/>
    </source>
</evidence>
<dbReference type="EMBL" id="PVTD01000010">
    <property type="protein sequence ID" value="PRY21230.1"/>
    <property type="molecule type" value="Genomic_DNA"/>
</dbReference>
<feature type="domain" description="Alpha-2-macroglobulin" evidence="8">
    <location>
        <begin position="1160"/>
        <end position="1249"/>
    </location>
</feature>
<protein>
    <recommendedName>
        <fullName evidence="11">Apple domain-containing protein</fullName>
    </recommendedName>
</protein>
<dbReference type="Pfam" id="PF14295">
    <property type="entry name" value="PAN_4"/>
    <property type="match status" value="1"/>
</dbReference>
<dbReference type="PIRSF" id="PIRSF038980">
    <property type="entry name" value="A2M_bac"/>
    <property type="match status" value="1"/>
</dbReference>
<dbReference type="GO" id="GO:0005615">
    <property type="term" value="C:extracellular space"/>
    <property type="evidence" value="ECO:0007669"/>
    <property type="project" value="InterPro"/>
</dbReference>
<dbReference type="InterPro" id="IPR026284">
    <property type="entry name" value="A2MG_proteobact"/>
</dbReference>
<dbReference type="Pfam" id="PF11974">
    <property type="entry name" value="bMG3"/>
    <property type="match status" value="1"/>
</dbReference>
<evidence type="ECO:0000259" key="8">
    <source>
        <dbReference type="SMART" id="SM01360"/>
    </source>
</evidence>
<dbReference type="SMART" id="SM01360">
    <property type="entry name" value="A2M"/>
    <property type="match status" value="1"/>
</dbReference>
<dbReference type="InterPro" id="IPR011626">
    <property type="entry name" value="Alpha-macroglobulin_TED"/>
</dbReference>
<dbReference type="InterPro" id="IPR047565">
    <property type="entry name" value="Alpha-macroglob_thiol-ester_cl"/>
</dbReference>
<name>A0A2T0RJD8_9RHOB</name>
<feature type="chain" id="PRO_5015488170" description="Apple domain-containing protein" evidence="5">
    <location>
        <begin position="24"/>
        <end position="1816"/>
    </location>
</feature>
<dbReference type="Pfam" id="PF07703">
    <property type="entry name" value="A2M_BRD"/>
    <property type="match status" value="1"/>
</dbReference>
<feature type="domain" description="Alpha-2-macroglobulin bait region" evidence="7">
    <location>
        <begin position="954"/>
        <end position="1098"/>
    </location>
</feature>
<sequence length="1816" mass="194627">MRRVLFRLLAFGLPLAISLSASAQPQDGSVPERRLVVERDTDFFGADLRSIFDTTYEACKTACLTDPSCGAFTFNTRSNSCFPKQEMTRREPYEGALSALVLRTPPEVMQRAAIRAGELDFLRPSDLEQARKEAEDLPRRHLAGGWSLEDLTRGGTEARSRGDHAVALRWIGAVIVLADTSGSWLDYADSALLAEGENGSQTRNLRARALPAAINAYLRAVDPPAQARALTLMARALEDARRGRDMLSALRLANQLGPTPEIAGMLSDAIGKYGFRITEHRVDSETAVPRICVTFSEKLAEGIDFEPYVQLPGQSFAVDASGSDLCIDGVEHGRRYQVTFRAGLPAASGEGMVKDVPLALYVRDRAPAVRFPGRAYVLPRTPDAALPIVTVNLSEVDLTLSRISDRSVVSMIQQDLFGRPLSHWEEQQFKNSTAEEVWSGTGSMEPTLNRDVTTLLPMQDAIAELPAGLYALQARIHGADPYDVPSATQWFVISDIGLASMSGADGLHVFARSLGSAAPLEGLEVALISRSNRVLDTATTDARGYAAFAPGLTLGRGGSAPALVTATMGEDDMGFLALTDPAFDLSDRGVEGRPAAGPVDVFLATDRGAYRAGEVIHATALARDGTATAIPGLPLTAILTRPDGVEYSRHTSADDRAGGHVFAMPVGGSVPRGTWKLAVHADPDAPALATRSLLVEDFLPERIDVDLALADAPIRLGDTPTLDITARYLFGAPGGDLPVEGEVLLRAAEGLADWPGYRFGRHDEPFDPRFAAIDTSRTDDKGLAQIDLDLPEVPDPARPLELRVTTRVSEGSGRPVERRLTRAMAPSDPLIGIRPMFDGVVPEGTEASFQIAGIGPEGAATPMRVKWTMNRVETRYQWYSNYGSWDWEPVTRRERIATGELSLGTGPSPLSAPVDWGQYELVVERIDGPYAASSTDFYAGWYAPADASASPDLLEVSLDKVAYRPGETAQLRIVPREAGKALVTVASNRLIDMQALELPEGETIVSLPVTDAWGAGAYVTATLIQPMDADRGRNPTRSLGLVHAQVDPGPAKLLAHFDVPDAAAPRAALDVVLRVEGVAPGETAFATIAAVDQGILNLTGFEPPDASRHFFGQRRLGMELRDIYGRLIDGQTGARGEIRSGGDAASEMRMESPPPTEELVAFFSGPLTIGEDGIARTSFDLPAFNGQVKLMAVVWSADAVGEASTDVLVRDPVVLSASVPRFLTPGDTSRLRLEMVHATGPAGDMAVSASGSGLTLNTAALADAIPLTEQGKATLSLPLRADTPGLAQIDISVTTPDGRALTKTLKIPVQVNDPEISTTARFTLAAGDSFTLSRDVFAGLRPGTGTATLALGLLGTLDGPGLLTALDRYPYGCTEQVTSQALPLLYHDQVASVIGLDSADRIAERIDGAIDKVLSRQKPGGGFGLWGAHGGDFWLDAYVTDFLSRARAQGHTVPQQAFAQAMDNLRNQLNYAADFDEGGEDVAYALMVLAREGAAPMGDLRYYADVKGDAFATPMAAAQIGSALAMYGDQRRADAMFSRAARKLLNRLGDETEQVWRADYGTNLRDSAAVLALAAQAGSDVVDRATLVERVASPTRDRSTQEATWTLLAAHALTETPDGSGFLVDGQPATGPLVRVLEDDTAARAITVTNDTGRDAPLTLTTFGVPTIPPDRQSYGYALERRYFTMEGENADPSAVPQGTRLVTVLSVTPFAYSEARLMIDDPLPAGFEIDNPSLLRSGDIKALDWLKTTETQTAEFRQDRFLAAVDWRSKESFNVAYIVRAVSPGSYHHPAASVADMYRPQFRASTDSGRVSVFE</sequence>
<dbReference type="Proteomes" id="UP000239480">
    <property type="component" value="Unassembled WGS sequence"/>
</dbReference>
<dbReference type="InterPro" id="IPR001599">
    <property type="entry name" value="Macroglobln_a2"/>
</dbReference>
<feature type="domain" description="Apple" evidence="6">
    <location>
        <begin position="37"/>
        <end position="103"/>
    </location>
</feature>
<dbReference type="Pfam" id="PF17962">
    <property type="entry name" value="bMG6"/>
    <property type="match status" value="1"/>
</dbReference>
<dbReference type="InterPro" id="IPR049120">
    <property type="entry name" value="A2M_bMG2"/>
</dbReference>
<evidence type="ECO:0000259" key="7">
    <source>
        <dbReference type="SMART" id="SM01359"/>
    </source>
</evidence>
<keyword evidence="10" id="KW-1185">Reference proteome</keyword>
<dbReference type="InterPro" id="IPR011625">
    <property type="entry name" value="A2M_N_BRD"/>
</dbReference>
<evidence type="ECO:0000256" key="1">
    <source>
        <dbReference type="ARBA" id="ARBA00010556"/>
    </source>
</evidence>
<dbReference type="Gene3D" id="2.60.40.1930">
    <property type="match status" value="1"/>
</dbReference>
<feature type="signal peptide" evidence="5">
    <location>
        <begin position="1"/>
        <end position="23"/>
    </location>
</feature>
<evidence type="ECO:0000259" key="6">
    <source>
        <dbReference type="SMART" id="SM00223"/>
    </source>
</evidence>
<evidence type="ECO:0000256" key="3">
    <source>
        <dbReference type="ARBA" id="ARBA00022737"/>
    </source>
</evidence>
<dbReference type="Pfam" id="PF17972">
    <property type="entry name" value="bMG5"/>
    <property type="match status" value="1"/>
</dbReference>
<evidence type="ECO:0000313" key="9">
    <source>
        <dbReference type="EMBL" id="PRY21230.1"/>
    </source>
</evidence>
<dbReference type="SMART" id="SM01419">
    <property type="entry name" value="Thiol-ester_cl"/>
    <property type="match status" value="1"/>
</dbReference>
<evidence type="ECO:0008006" key="11">
    <source>
        <dbReference type="Google" id="ProtNLM"/>
    </source>
</evidence>
<dbReference type="CDD" id="cd01100">
    <property type="entry name" value="APPLE_Factor_XI_like"/>
    <property type="match status" value="1"/>
</dbReference>
<dbReference type="Gene3D" id="3.50.4.10">
    <property type="entry name" value="Hepatocyte Growth Factor"/>
    <property type="match status" value="1"/>
</dbReference>
<dbReference type="OrthoDB" id="9767116at2"/>
<accession>A0A2T0RJD8</accession>
<dbReference type="SMART" id="SM00223">
    <property type="entry name" value="APPLE"/>
    <property type="match status" value="1"/>
</dbReference>
<evidence type="ECO:0000256" key="4">
    <source>
        <dbReference type="ARBA" id="ARBA00023157"/>
    </source>
</evidence>
<dbReference type="Pfam" id="PF07678">
    <property type="entry name" value="TED_complement"/>
    <property type="match status" value="1"/>
</dbReference>
<dbReference type="InterPro" id="IPR041246">
    <property type="entry name" value="Bact_MG10"/>
</dbReference>
<dbReference type="SUPFAM" id="SSF48239">
    <property type="entry name" value="Terpenoid cyclases/Protein prenyltransferases"/>
    <property type="match status" value="1"/>
</dbReference>
<keyword evidence="2 5" id="KW-0732">Signal</keyword>
<dbReference type="Gene3D" id="1.50.10.20">
    <property type="match status" value="1"/>
</dbReference>
<keyword evidence="4" id="KW-1015">Disulfide bond</keyword>
<evidence type="ECO:0000256" key="2">
    <source>
        <dbReference type="ARBA" id="ARBA00022729"/>
    </source>
</evidence>